<dbReference type="EMBL" id="CAUOFW020008502">
    <property type="protein sequence ID" value="CAK9183042.1"/>
    <property type="molecule type" value="Genomic_DNA"/>
</dbReference>
<evidence type="ECO:0000256" key="10">
    <source>
        <dbReference type="SAM" id="MobiDB-lite"/>
    </source>
</evidence>
<dbReference type="SMART" id="SM00380">
    <property type="entry name" value="AP2"/>
    <property type="match status" value="1"/>
</dbReference>
<evidence type="ECO:0000259" key="11">
    <source>
        <dbReference type="PROSITE" id="PS51032"/>
    </source>
</evidence>
<dbReference type="CDD" id="cd00018">
    <property type="entry name" value="AP2"/>
    <property type="match status" value="1"/>
</dbReference>
<comment type="caution">
    <text evidence="12">The sequence shown here is derived from an EMBL/GenBank/DDBJ whole genome shotgun (WGS) entry which is preliminary data.</text>
</comment>
<dbReference type="Pfam" id="PF00847">
    <property type="entry name" value="AP2"/>
    <property type="match status" value="1"/>
</dbReference>
<dbReference type="Proteomes" id="UP001642360">
    <property type="component" value="Unassembled WGS sequence"/>
</dbReference>
<keyword evidence="7" id="KW-0804">Transcription</keyword>
<evidence type="ECO:0000256" key="9">
    <source>
        <dbReference type="ARBA" id="ARBA00024343"/>
    </source>
</evidence>
<dbReference type="GO" id="GO:0006952">
    <property type="term" value="P:defense response"/>
    <property type="evidence" value="ECO:0007669"/>
    <property type="project" value="UniProtKB-KW"/>
</dbReference>
<dbReference type="PANTHER" id="PTHR31657:SF19">
    <property type="entry name" value="ETHYLENE-RESPONSIVE TRANSCRIPTION FACTOR ERF053"/>
    <property type="match status" value="1"/>
</dbReference>
<evidence type="ECO:0000256" key="7">
    <source>
        <dbReference type="ARBA" id="ARBA00023163"/>
    </source>
</evidence>
<evidence type="ECO:0000256" key="1">
    <source>
        <dbReference type="ARBA" id="ARBA00004123"/>
    </source>
</evidence>
<dbReference type="InterPro" id="IPR016177">
    <property type="entry name" value="DNA-bd_dom_sf"/>
</dbReference>
<keyword evidence="2" id="KW-0936">Ethylene signaling pathway</keyword>
<keyword evidence="13" id="KW-1185">Reference proteome</keyword>
<accession>A0ABC8UPY7</accession>
<keyword evidence="4" id="KW-0805">Transcription regulation</keyword>
<dbReference type="GO" id="GO:0009873">
    <property type="term" value="P:ethylene-activated signaling pathway"/>
    <property type="evidence" value="ECO:0007669"/>
    <property type="project" value="UniProtKB-KW"/>
</dbReference>
<dbReference type="PANTHER" id="PTHR31657">
    <property type="entry name" value="ETHYLENE-RESPONSIVE TRANSCRIPTION FACTOR ERF061"/>
    <property type="match status" value="1"/>
</dbReference>
<gene>
    <name evidence="12" type="ORF">ILEXP_LOCUS53275</name>
</gene>
<proteinExistence type="inferred from homology"/>
<dbReference type="FunFam" id="3.30.730.10:FF:000001">
    <property type="entry name" value="Ethylene-responsive transcription factor 2"/>
    <property type="match status" value="1"/>
</dbReference>
<dbReference type="InterPro" id="IPR051758">
    <property type="entry name" value="ERF/AP2-like"/>
</dbReference>
<dbReference type="InterPro" id="IPR036955">
    <property type="entry name" value="AP2/ERF_dom_sf"/>
</dbReference>
<keyword evidence="6" id="KW-0010">Activator</keyword>
<reference evidence="12 13" key="1">
    <citation type="submission" date="2024-02" db="EMBL/GenBank/DDBJ databases">
        <authorList>
            <person name="Vignale AGUSTIN F."/>
            <person name="Sosa J E."/>
            <person name="Modenutti C."/>
        </authorList>
    </citation>
    <scope>NUCLEOTIDE SEQUENCE [LARGE SCALE GENOMIC DNA]</scope>
</reference>
<organism evidence="12 13">
    <name type="scientific">Ilex paraguariensis</name>
    <name type="common">yerba mate</name>
    <dbReference type="NCBI Taxonomy" id="185542"/>
    <lineage>
        <taxon>Eukaryota</taxon>
        <taxon>Viridiplantae</taxon>
        <taxon>Streptophyta</taxon>
        <taxon>Embryophyta</taxon>
        <taxon>Tracheophyta</taxon>
        <taxon>Spermatophyta</taxon>
        <taxon>Magnoliopsida</taxon>
        <taxon>eudicotyledons</taxon>
        <taxon>Gunneridae</taxon>
        <taxon>Pentapetalae</taxon>
        <taxon>asterids</taxon>
        <taxon>campanulids</taxon>
        <taxon>Aquifoliales</taxon>
        <taxon>Aquifoliaceae</taxon>
        <taxon>Ilex</taxon>
    </lineage>
</organism>
<keyword evidence="5" id="KW-0238">DNA-binding</keyword>
<evidence type="ECO:0000256" key="8">
    <source>
        <dbReference type="ARBA" id="ARBA00023242"/>
    </source>
</evidence>
<comment type="similarity">
    <text evidence="9">Belongs to the AP2/ERF transcription factor family. ERF subfamily.</text>
</comment>
<dbReference type="PROSITE" id="PS51032">
    <property type="entry name" value="AP2_ERF"/>
    <property type="match status" value="1"/>
</dbReference>
<dbReference type="SUPFAM" id="SSF54171">
    <property type="entry name" value="DNA-binding domain"/>
    <property type="match status" value="1"/>
</dbReference>
<evidence type="ECO:0000256" key="3">
    <source>
        <dbReference type="ARBA" id="ARBA00022821"/>
    </source>
</evidence>
<keyword evidence="8" id="KW-0539">Nucleus</keyword>
<feature type="compositionally biased region" description="Basic residues" evidence="10">
    <location>
        <begin position="32"/>
        <end position="45"/>
    </location>
</feature>
<evidence type="ECO:0000256" key="5">
    <source>
        <dbReference type="ARBA" id="ARBA00023125"/>
    </source>
</evidence>
<feature type="region of interest" description="Disordered" evidence="10">
    <location>
        <begin position="1"/>
        <end position="72"/>
    </location>
</feature>
<dbReference type="InterPro" id="IPR001471">
    <property type="entry name" value="AP2/ERF_dom"/>
</dbReference>
<dbReference type="Gene3D" id="3.30.730.10">
    <property type="entry name" value="AP2/ERF domain"/>
    <property type="match status" value="1"/>
</dbReference>
<comment type="subcellular location">
    <subcellularLocation>
        <location evidence="1">Nucleus</location>
    </subcellularLocation>
</comment>
<sequence>MEADRSSSATKQENDASLDMHSLVSNPSSRKERGKKPCIRPPKKIRSLEHPNATKSSTEITHRKSPNQISPPLPSSKFVFPFALEQPSTTRSTLHFRPYNLPEFNQSSPLQNQQMISFAPHQHESVYYPQHHEFLRYWSNTLNLSPRGELESTMTMAASSTKLYRGVRQRPWGKWVAEIRLPRNRSRLWLGTFDTAEAAALAYDREAFRLRGENARLNFPHLFLAHKNGVKELSVPPSSSSSCITMGNSHPNPQAYDTAMVPSTSGLPHNIALDKADFNRNYPSDLGWNEIRGNNSPGDGLLGFYEPGWDNMADVWSDAIQAGGVPTNPGWDQIIDHSNDLMQQSNFIISGSIDEGLISTDVQMQQENSSSSPKPFKESD</sequence>
<evidence type="ECO:0000256" key="4">
    <source>
        <dbReference type="ARBA" id="ARBA00023015"/>
    </source>
</evidence>
<dbReference type="GO" id="GO:0000976">
    <property type="term" value="F:transcription cis-regulatory region binding"/>
    <property type="evidence" value="ECO:0007669"/>
    <property type="project" value="UniProtKB-ARBA"/>
</dbReference>
<evidence type="ECO:0000313" key="12">
    <source>
        <dbReference type="EMBL" id="CAK9183042.1"/>
    </source>
</evidence>
<protein>
    <recommendedName>
        <fullName evidence="11">AP2/ERF domain-containing protein</fullName>
    </recommendedName>
</protein>
<feature type="domain" description="AP2/ERF" evidence="11">
    <location>
        <begin position="163"/>
        <end position="220"/>
    </location>
</feature>
<name>A0ABC8UPY7_9AQUA</name>
<evidence type="ECO:0000256" key="6">
    <source>
        <dbReference type="ARBA" id="ARBA00023159"/>
    </source>
</evidence>
<evidence type="ECO:0000256" key="2">
    <source>
        <dbReference type="ARBA" id="ARBA00022745"/>
    </source>
</evidence>
<evidence type="ECO:0000313" key="13">
    <source>
        <dbReference type="Proteomes" id="UP001642360"/>
    </source>
</evidence>
<dbReference type="PRINTS" id="PR00367">
    <property type="entry name" value="ETHRSPELEMNT"/>
</dbReference>
<dbReference type="AlphaFoldDB" id="A0ABC8UPY7"/>
<feature type="compositionally biased region" description="Polar residues" evidence="10">
    <location>
        <begin position="1"/>
        <end position="11"/>
    </location>
</feature>
<dbReference type="GO" id="GO:0005634">
    <property type="term" value="C:nucleus"/>
    <property type="evidence" value="ECO:0007669"/>
    <property type="project" value="UniProtKB-SubCell"/>
</dbReference>
<keyword evidence="3" id="KW-0611">Plant defense</keyword>